<dbReference type="InterPro" id="IPR015795">
    <property type="entry name" value="Pyrv_Knase_C"/>
</dbReference>
<keyword evidence="9 13" id="KW-0460">Magnesium</keyword>
<gene>
    <name evidence="16" type="primary">pyk</name>
    <name evidence="16" type="ORF">ENO26_07135</name>
</gene>
<keyword evidence="6" id="KW-0547">Nucleotide-binding</keyword>
<dbReference type="Pfam" id="PF02887">
    <property type="entry name" value="PK_C"/>
    <property type="match status" value="1"/>
</dbReference>
<evidence type="ECO:0000256" key="7">
    <source>
        <dbReference type="ARBA" id="ARBA00022777"/>
    </source>
</evidence>
<protein>
    <recommendedName>
        <fullName evidence="3 12">Pyruvate kinase</fullName>
        <ecNumber evidence="3 12">2.7.1.40</ecNumber>
    </recommendedName>
</protein>
<dbReference type="SUPFAM" id="SSF52935">
    <property type="entry name" value="PK C-terminal domain-like"/>
    <property type="match status" value="1"/>
</dbReference>
<keyword evidence="4 13" id="KW-0808">Transferase</keyword>
<keyword evidence="10 13" id="KW-0324">Glycolysis</keyword>
<dbReference type="Gene3D" id="3.20.20.60">
    <property type="entry name" value="Phosphoenolpyruvate-binding domains"/>
    <property type="match status" value="1"/>
</dbReference>
<dbReference type="GO" id="GO:0005524">
    <property type="term" value="F:ATP binding"/>
    <property type="evidence" value="ECO:0007669"/>
    <property type="project" value="UniProtKB-KW"/>
</dbReference>
<dbReference type="SUPFAM" id="SSF51621">
    <property type="entry name" value="Phosphoenolpyruvate/pyruvate domain"/>
    <property type="match status" value="1"/>
</dbReference>
<dbReference type="EC" id="2.7.1.40" evidence="3 12"/>
<dbReference type="Pfam" id="PF00224">
    <property type="entry name" value="PK"/>
    <property type="match status" value="1"/>
</dbReference>
<dbReference type="PANTHER" id="PTHR11817">
    <property type="entry name" value="PYRUVATE KINASE"/>
    <property type="match status" value="1"/>
</dbReference>
<sequence>MPMFVKVIASLGPASNDTATIFGMVKQGVSGFRINFSHGAPDDWAKYVDVVRSAEARFGKAIALIGDLQGPSIRIGKVEQPIVLKKGESAKIVFGGEAKGGDEKVIPVPIQRFFEFIDEGDILVMDDGRTRLRIADVQPDYVEVVALTDSVITSRKAIATYGKEIDLPPLSEKDFENVKFALEHNFDYIGLSYVRSGSDIDILRDYLRRIGREDIGVVAKIETKSAVKNLDEIVEKCDVVLVARGDLGMNFGLEEIHALQSRIVAKALESRKPVIVATQLLESMVEKPVPTRAEVVDVSTAIEMGVDALMLTGETSVGKYPLEAVSWLTKIANFIEKETLRKQLKVVVEKARSRIDNLPIMFAKGVLELAEDMNAKLVVFSMHGNTARRLSTLRPSIPVYVGSSNVNVLRKLAILWGLQPLYVEAQGYEDGLQKTLQKAIESNYVSYGDLVVATYGLKEPRQRIEIQRVVH</sequence>
<evidence type="ECO:0000256" key="2">
    <source>
        <dbReference type="ARBA" id="ARBA00008663"/>
    </source>
</evidence>
<dbReference type="InterPro" id="IPR040442">
    <property type="entry name" value="Pyrv_kinase-like_dom_sf"/>
</dbReference>
<evidence type="ECO:0000256" key="9">
    <source>
        <dbReference type="ARBA" id="ARBA00022842"/>
    </source>
</evidence>
<dbReference type="NCBIfam" id="TIGR01064">
    <property type="entry name" value="pyruv_kin"/>
    <property type="match status" value="1"/>
</dbReference>
<name>A0A7J2U3B7_9CREN</name>
<dbReference type="Gene3D" id="3.40.1380.20">
    <property type="entry name" value="Pyruvate kinase, C-terminal domain"/>
    <property type="match status" value="1"/>
</dbReference>
<comment type="similarity">
    <text evidence="2 13">Belongs to the pyruvate kinase family.</text>
</comment>
<evidence type="ECO:0000256" key="1">
    <source>
        <dbReference type="ARBA" id="ARBA00004997"/>
    </source>
</evidence>
<proteinExistence type="inferred from homology"/>
<dbReference type="InterPro" id="IPR036918">
    <property type="entry name" value="Pyrv_Knase_C_sf"/>
</dbReference>
<feature type="domain" description="Pyruvate kinase barrel" evidence="14">
    <location>
        <begin position="5"/>
        <end position="325"/>
    </location>
</feature>
<dbReference type="UniPathway" id="UPA00109">
    <property type="reaction ID" value="UER00188"/>
</dbReference>
<evidence type="ECO:0000256" key="8">
    <source>
        <dbReference type="ARBA" id="ARBA00022840"/>
    </source>
</evidence>
<dbReference type="GO" id="GO:0016301">
    <property type="term" value="F:kinase activity"/>
    <property type="evidence" value="ECO:0007669"/>
    <property type="project" value="UniProtKB-KW"/>
</dbReference>
<dbReference type="GO" id="GO:0000287">
    <property type="term" value="F:magnesium ion binding"/>
    <property type="evidence" value="ECO:0007669"/>
    <property type="project" value="UniProtKB-UniRule"/>
</dbReference>
<dbReference type="Gene3D" id="2.40.33.10">
    <property type="entry name" value="PK beta-barrel domain-like"/>
    <property type="match status" value="1"/>
</dbReference>
<dbReference type="InterPro" id="IPR015813">
    <property type="entry name" value="Pyrv/PenolPyrv_kinase-like_dom"/>
</dbReference>
<dbReference type="SUPFAM" id="SSF50800">
    <property type="entry name" value="PK beta-barrel domain-like"/>
    <property type="match status" value="1"/>
</dbReference>
<comment type="catalytic activity">
    <reaction evidence="13">
        <text>pyruvate + ATP = phosphoenolpyruvate + ADP + H(+)</text>
        <dbReference type="Rhea" id="RHEA:18157"/>
        <dbReference type="ChEBI" id="CHEBI:15361"/>
        <dbReference type="ChEBI" id="CHEBI:15378"/>
        <dbReference type="ChEBI" id="CHEBI:30616"/>
        <dbReference type="ChEBI" id="CHEBI:58702"/>
        <dbReference type="ChEBI" id="CHEBI:456216"/>
        <dbReference type="EC" id="2.7.1.40"/>
    </reaction>
</comment>
<organism evidence="16">
    <name type="scientific">Ignisphaera aggregans</name>
    <dbReference type="NCBI Taxonomy" id="334771"/>
    <lineage>
        <taxon>Archaea</taxon>
        <taxon>Thermoproteota</taxon>
        <taxon>Thermoprotei</taxon>
        <taxon>Desulfurococcales</taxon>
        <taxon>Desulfurococcaceae</taxon>
        <taxon>Ignisphaera</taxon>
    </lineage>
</organism>
<keyword evidence="11 16" id="KW-0670">Pyruvate</keyword>
<evidence type="ECO:0000256" key="11">
    <source>
        <dbReference type="ARBA" id="ARBA00023317"/>
    </source>
</evidence>
<keyword evidence="5" id="KW-0479">Metal-binding</keyword>
<evidence type="ECO:0000256" key="13">
    <source>
        <dbReference type="RuleBase" id="RU000504"/>
    </source>
</evidence>
<evidence type="ECO:0000256" key="10">
    <source>
        <dbReference type="ARBA" id="ARBA00023152"/>
    </source>
</evidence>
<dbReference type="InterPro" id="IPR011037">
    <property type="entry name" value="Pyrv_Knase-like_insert_dom_sf"/>
</dbReference>
<keyword evidence="7 13" id="KW-0418">Kinase</keyword>
<feature type="domain" description="Pyruvate kinase C-terminal" evidence="15">
    <location>
        <begin position="363"/>
        <end position="459"/>
    </location>
</feature>
<evidence type="ECO:0000256" key="3">
    <source>
        <dbReference type="ARBA" id="ARBA00012142"/>
    </source>
</evidence>
<comment type="caution">
    <text evidence="16">The sequence shown here is derived from an EMBL/GenBank/DDBJ whole genome shotgun (WGS) entry which is preliminary data.</text>
</comment>
<dbReference type="InterPro" id="IPR015793">
    <property type="entry name" value="Pyrv_Knase_brl"/>
</dbReference>
<evidence type="ECO:0000259" key="14">
    <source>
        <dbReference type="Pfam" id="PF00224"/>
    </source>
</evidence>
<dbReference type="PRINTS" id="PR01050">
    <property type="entry name" value="PYRUVTKNASE"/>
</dbReference>
<dbReference type="InterPro" id="IPR001697">
    <property type="entry name" value="Pyr_Knase"/>
</dbReference>
<evidence type="ECO:0000256" key="12">
    <source>
        <dbReference type="NCBIfam" id="TIGR01064"/>
    </source>
</evidence>
<comment type="pathway">
    <text evidence="1 13">Carbohydrate degradation; glycolysis; pyruvate from D-glyceraldehyde 3-phosphate: step 5/5.</text>
</comment>
<dbReference type="AlphaFoldDB" id="A0A7J2U3B7"/>
<dbReference type="EMBL" id="DSEU01000046">
    <property type="protein sequence ID" value="HEM67318.1"/>
    <property type="molecule type" value="Genomic_DNA"/>
</dbReference>
<dbReference type="InterPro" id="IPR018209">
    <property type="entry name" value="Pyrv_Knase_AS"/>
</dbReference>
<dbReference type="InterPro" id="IPR015806">
    <property type="entry name" value="Pyrv_Knase_insert_dom_sf"/>
</dbReference>
<reference evidence="16" key="1">
    <citation type="journal article" date="2020" name="mSystems">
        <title>Genome- and Community-Level Interaction Insights into Carbon Utilization and Element Cycling Functions of Hydrothermarchaeota in Hydrothermal Sediment.</title>
        <authorList>
            <person name="Zhou Z."/>
            <person name="Liu Y."/>
            <person name="Xu W."/>
            <person name="Pan J."/>
            <person name="Luo Z.H."/>
            <person name="Li M."/>
        </authorList>
    </citation>
    <scope>NUCLEOTIDE SEQUENCE [LARGE SCALE GENOMIC DNA]</scope>
    <source>
        <strain evidence="16">SpSt-125</strain>
    </source>
</reference>
<evidence type="ECO:0000256" key="4">
    <source>
        <dbReference type="ARBA" id="ARBA00022679"/>
    </source>
</evidence>
<evidence type="ECO:0000259" key="15">
    <source>
        <dbReference type="Pfam" id="PF02887"/>
    </source>
</evidence>
<evidence type="ECO:0000313" key="16">
    <source>
        <dbReference type="EMBL" id="HEM67318.1"/>
    </source>
</evidence>
<evidence type="ECO:0000256" key="6">
    <source>
        <dbReference type="ARBA" id="ARBA00022741"/>
    </source>
</evidence>
<dbReference type="GO" id="GO:0004743">
    <property type="term" value="F:pyruvate kinase activity"/>
    <property type="evidence" value="ECO:0007669"/>
    <property type="project" value="UniProtKB-UniRule"/>
</dbReference>
<evidence type="ECO:0000256" key="5">
    <source>
        <dbReference type="ARBA" id="ARBA00022723"/>
    </source>
</evidence>
<dbReference type="PROSITE" id="PS00110">
    <property type="entry name" value="PYRUVATE_KINASE"/>
    <property type="match status" value="1"/>
</dbReference>
<dbReference type="GO" id="GO:0030955">
    <property type="term" value="F:potassium ion binding"/>
    <property type="evidence" value="ECO:0007669"/>
    <property type="project" value="UniProtKB-UniRule"/>
</dbReference>
<keyword evidence="8" id="KW-0067">ATP-binding</keyword>
<accession>A0A7J2U3B7</accession>